<dbReference type="AlphaFoldDB" id="A0A8A3PHU4"/>
<evidence type="ECO:0000313" key="2">
    <source>
        <dbReference type="EMBL" id="QSZ34561.1"/>
    </source>
</evidence>
<accession>A0A8A3PHU4</accession>
<dbReference type="Proteomes" id="UP000672032">
    <property type="component" value="Chromosome 4"/>
</dbReference>
<evidence type="ECO:0000313" key="3">
    <source>
        <dbReference type="Proteomes" id="UP000672032"/>
    </source>
</evidence>
<keyword evidence="3" id="KW-1185">Reference proteome</keyword>
<name>A0A8A3PHU4_9HELO</name>
<sequence>MAQVMLPMSPLDQNENSAPPRPVSRRKQRAAAAAAEEAALLSEERRSALTATYNGASAGEARERLLQNPAMSLGPGLTLQPTEDKAYNLLTYYRAPGPELVNKSVPSCGLPSGWSDKHDRCIAYLSTHAPLKDGKVPRQEVVQPRYTTRQITSFLLKRFPELCRHVSWQSTMSAEWEAANRIKRIKEKTIELRLELLDRSENSYFSVAYGGYKDLEWGRDI</sequence>
<evidence type="ECO:0000256" key="1">
    <source>
        <dbReference type="SAM" id="MobiDB-lite"/>
    </source>
</evidence>
<dbReference type="OrthoDB" id="5383839at2759"/>
<organism evidence="2 3">
    <name type="scientific">Monilinia vaccinii-corymbosi</name>
    <dbReference type="NCBI Taxonomy" id="61207"/>
    <lineage>
        <taxon>Eukaryota</taxon>
        <taxon>Fungi</taxon>
        <taxon>Dikarya</taxon>
        <taxon>Ascomycota</taxon>
        <taxon>Pezizomycotina</taxon>
        <taxon>Leotiomycetes</taxon>
        <taxon>Helotiales</taxon>
        <taxon>Sclerotiniaceae</taxon>
        <taxon>Monilinia</taxon>
    </lineage>
</organism>
<reference evidence="2" key="1">
    <citation type="submission" date="2020-10" db="EMBL/GenBank/DDBJ databases">
        <title>Genome Sequence of Monilinia vaccinii-corymbosi Sheds Light on Mummy Berry Disease Infection of Blueberry and Mating Type.</title>
        <authorList>
            <person name="Yow A.G."/>
            <person name="Zhang Y."/>
            <person name="Bansal K."/>
            <person name="Eacker S.M."/>
            <person name="Sullivan S."/>
            <person name="Liachko I."/>
            <person name="Cubeta M.A."/>
            <person name="Rollins J.A."/>
            <person name="Ashrafi H."/>
        </authorList>
    </citation>
    <scope>NUCLEOTIDE SEQUENCE</scope>
    <source>
        <strain evidence="2">RL-1</strain>
    </source>
</reference>
<feature type="region of interest" description="Disordered" evidence="1">
    <location>
        <begin position="1"/>
        <end position="38"/>
    </location>
</feature>
<dbReference type="EMBL" id="CP063408">
    <property type="protein sequence ID" value="QSZ34561.1"/>
    <property type="molecule type" value="Genomic_DNA"/>
</dbReference>
<proteinExistence type="predicted"/>
<gene>
    <name evidence="2" type="ORF">DSL72_006155</name>
</gene>
<protein>
    <submittedName>
        <fullName evidence="2">Uncharacterized protein</fullName>
    </submittedName>
</protein>